<dbReference type="Gene3D" id="3.10.450.530">
    <property type="entry name" value="Ribonuclease toxin, BrnT, of type II toxin-antitoxin system"/>
    <property type="match status" value="1"/>
</dbReference>
<evidence type="ECO:0000313" key="2">
    <source>
        <dbReference type="Proteomes" id="UP000182344"/>
    </source>
</evidence>
<comment type="caution">
    <text evidence="1">The sequence shown here is derived from an EMBL/GenBank/DDBJ whole genome shotgun (WGS) entry which is preliminary data.</text>
</comment>
<protein>
    <recommendedName>
        <fullName evidence="3">BrnT family toxin</fullName>
    </recommendedName>
</protein>
<dbReference type="AlphaFoldDB" id="A0A1J5HT69"/>
<dbReference type="STRING" id="1805376.AUK05_00890"/>
<reference evidence="1 2" key="1">
    <citation type="journal article" date="2016" name="Environ. Microbiol.">
        <title>Genomic resolution of a cold subsurface aquifer community provides metabolic insights for novel microbes adapted to high CO concentrations.</title>
        <authorList>
            <person name="Probst A.J."/>
            <person name="Castelle C.J."/>
            <person name="Singh A."/>
            <person name="Brown C.T."/>
            <person name="Anantharaman K."/>
            <person name="Sharon I."/>
            <person name="Hug L.A."/>
            <person name="Burstein D."/>
            <person name="Emerson J.B."/>
            <person name="Thomas B.C."/>
            <person name="Banfield J.F."/>
        </authorList>
    </citation>
    <scope>NUCLEOTIDE SEQUENCE [LARGE SCALE GENOMIC DNA]</scope>
    <source>
        <strain evidence="1">CG2_30_35_20</strain>
    </source>
</reference>
<evidence type="ECO:0000313" key="1">
    <source>
        <dbReference type="EMBL" id="OIP87627.1"/>
    </source>
</evidence>
<accession>A0A1J5HT69</accession>
<sequence length="98" mass="11822">MELIKADGFEWDWGNQEKNNLSHGVTWEEAEEVFKMVPLLMFTDDKHSKDEIREGVYGKTSKNQLLVIIYTVRYNKIRIISARDQNKREKMFYKKYEK</sequence>
<dbReference type="Proteomes" id="UP000182344">
    <property type="component" value="Unassembled WGS sequence"/>
</dbReference>
<gene>
    <name evidence="1" type="ORF">AUK05_00890</name>
</gene>
<name>A0A1J5HT69_9BACT</name>
<organism evidence="1 2">
    <name type="scientific">Candidatus Shapirobacteria bacterium CG2_30_35_20</name>
    <dbReference type="NCBI Taxonomy" id="1805376"/>
    <lineage>
        <taxon>Bacteria</taxon>
        <taxon>Candidatus Shapironibacteriota</taxon>
    </lineage>
</organism>
<proteinExistence type="predicted"/>
<dbReference type="Pfam" id="PF04365">
    <property type="entry name" value="BrnT_toxin"/>
    <property type="match status" value="1"/>
</dbReference>
<dbReference type="InterPro" id="IPR007460">
    <property type="entry name" value="BrnT_toxin"/>
</dbReference>
<dbReference type="InterPro" id="IPR038573">
    <property type="entry name" value="BrnT_sf"/>
</dbReference>
<evidence type="ECO:0008006" key="3">
    <source>
        <dbReference type="Google" id="ProtNLM"/>
    </source>
</evidence>
<dbReference type="EMBL" id="MNZO01000013">
    <property type="protein sequence ID" value="OIP87627.1"/>
    <property type="molecule type" value="Genomic_DNA"/>
</dbReference>